<comment type="caution">
    <text evidence="1">The sequence shown here is derived from an EMBL/GenBank/DDBJ whole genome shotgun (WGS) entry which is preliminary data.</text>
</comment>
<keyword evidence="2" id="KW-1185">Reference proteome</keyword>
<sequence length="75" mass="8344">MRRRRTDRRTGKVTIATVCAVTSRHELPGVEGTYSDVTIAMEERIVGYLQEVPEKEVVGAGLWTPLFPSVSQTIP</sequence>
<dbReference type="RefSeq" id="WP_350239967.1">
    <property type="nucleotide sequence ID" value="NZ_JBEJUE010000012.1"/>
</dbReference>
<proteinExistence type="predicted"/>
<evidence type="ECO:0000313" key="2">
    <source>
        <dbReference type="Proteomes" id="UP001456562"/>
    </source>
</evidence>
<reference evidence="1 2" key="1">
    <citation type="submission" date="2024-01" db="EMBL/GenBank/DDBJ databases">
        <title>Metagenomic exploration of the rhizosphere soil microbial community and their significance in facilitating the development of wild simulated ginseng.</title>
        <authorList>
            <person name="Huang J."/>
        </authorList>
    </citation>
    <scope>NUCLEOTIDE SEQUENCE [LARGE SCALE GENOMIC DNA]</scope>
    <source>
        <strain evidence="1 2">WY141</strain>
    </source>
</reference>
<accession>A0ABV1Q3V4</accession>
<dbReference type="Proteomes" id="UP001456562">
    <property type="component" value="Unassembled WGS sequence"/>
</dbReference>
<name>A0ABV1Q3V4_STRMI</name>
<dbReference type="EMBL" id="JBEJUE010000012">
    <property type="protein sequence ID" value="MER0425824.1"/>
    <property type="molecule type" value="Genomic_DNA"/>
</dbReference>
<organism evidence="1 2">
    <name type="scientific">Streptomyces microflavus</name>
    <name type="common">Streptomyces lipmanii</name>
    <dbReference type="NCBI Taxonomy" id="1919"/>
    <lineage>
        <taxon>Bacteria</taxon>
        <taxon>Bacillati</taxon>
        <taxon>Actinomycetota</taxon>
        <taxon>Actinomycetes</taxon>
        <taxon>Kitasatosporales</taxon>
        <taxon>Streptomycetaceae</taxon>
        <taxon>Streptomyces</taxon>
    </lineage>
</organism>
<evidence type="ECO:0000313" key="1">
    <source>
        <dbReference type="EMBL" id="MER0425824.1"/>
    </source>
</evidence>
<gene>
    <name evidence="1" type="ORF">ABR748_16550</name>
</gene>
<protein>
    <submittedName>
        <fullName evidence="1">Uncharacterized protein</fullName>
    </submittedName>
</protein>